<feature type="compositionally biased region" description="Basic and acidic residues" evidence="1">
    <location>
        <begin position="26"/>
        <end position="44"/>
    </location>
</feature>
<evidence type="ECO:0000313" key="2">
    <source>
        <dbReference type="EMBL" id="RUQ28941.1"/>
    </source>
</evidence>
<gene>
    <name evidence="2" type="ORF">ELQ35_10830</name>
</gene>
<evidence type="ECO:0000313" key="3">
    <source>
        <dbReference type="Proteomes" id="UP000267430"/>
    </source>
</evidence>
<dbReference type="OrthoDB" id="2907320at2"/>
<protein>
    <submittedName>
        <fullName evidence="2">Small, acid-soluble spore protein L</fullName>
    </submittedName>
</protein>
<dbReference type="RefSeq" id="WP_126864859.1">
    <property type="nucleotide sequence ID" value="NZ_JAUSTX010000002.1"/>
</dbReference>
<proteinExistence type="predicted"/>
<organism evidence="2 3">
    <name type="scientific">Peribacillus cavernae</name>
    <dbReference type="NCBI Taxonomy" id="1674310"/>
    <lineage>
        <taxon>Bacteria</taxon>
        <taxon>Bacillati</taxon>
        <taxon>Bacillota</taxon>
        <taxon>Bacilli</taxon>
        <taxon>Bacillales</taxon>
        <taxon>Bacillaceae</taxon>
        <taxon>Peribacillus</taxon>
    </lineage>
</organism>
<comment type="caution">
    <text evidence="2">The sequence shown here is derived from an EMBL/GenBank/DDBJ whole genome shotgun (WGS) entry which is preliminary data.</text>
</comment>
<name>A0A3S0UD90_9BACI</name>
<dbReference type="EMBL" id="RYZZ01000013">
    <property type="protein sequence ID" value="RUQ28941.1"/>
    <property type="molecule type" value="Genomic_DNA"/>
</dbReference>
<keyword evidence="3" id="KW-1185">Reference proteome</keyword>
<evidence type="ECO:0000256" key="1">
    <source>
        <dbReference type="SAM" id="MobiDB-lite"/>
    </source>
</evidence>
<accession>A0A3S0UD90</accession>
<reference evidence="2 3" key="1">
    <citation type="submission" date="2018-12" db="EMBL/GenBank/DDBJ databases">
        <title>Bacillus chawlae sp. nov., Bacillus glennii sp. nov., and Bacillus saganii sp. nov. Isolated from the Vehicle Assembly Building at Kennedy Space Center where the Viking Spacecraft were Assembled.</title>
        <authorList>
            <person name="Seuylemezian A."/>
            <person name="Vaishampayan P."/>
        </authorList>
    </citation>
    <scope>NUCLEOTIDE SEQUENCE [LARGE SCALE GENOMIC DNA]</scope>
    <source>
        <strain evidence="2 3">L5</strain>
    </source>
</reference>
<feature type="region of interest" description="Disordered" evidence="1">
    <location>
        <begin position="1"/>
        <end position="44"/>
    </location>
</feature>
<sequence>MSKSRNRGADAFSGVNPQGYSVGADTAKDPKGKLENAAKKDNTK</sequence>
<dbReference type="AlphaFoldDB" id="A0A3S0UD90"/>
<dbReference type="Proteomes" id="UP000267430">
    <property type="component" value="Unassembled WGS sequence"/>
</dbReference>